<accession>A0A1E4T472</accession>
<dbReference type="Gene3D" id="2.60.120.330">
    <property type="entry name" value="B-lactam Antibiotic, Isopenicillin N Synthase, Chain"/>
    <property type="match status" value="1"/>
</dbReference>
<dbReference type="GO" id="GO:0016491">
    <property type="term" value="F:oxidoreductase activity"/>
    <property type="evidence" value="ECO:0007669"/>
    <property type="project" value="UniProtKB-KW"/>
</dbReference>
<evidence type="ECO:0000259" key="2">
    <source>
        <dbReference type="PROSITE" id="PS51471"/>
    </source>
</evidence>
<dbReference type="InterPro" id="IPR027443">
    <property type="entry name" value="IPNS-like_sf"/>
</dbReference>
<keyword evidence="1" id="KW-0408">Iron</keyword>
<dbReference type="InterPro" id="IPR005123">
    <property type="entry name" value="Oxoglu/Fe-dep_dioxygenase_dom"/>
</dbReference>
<dbReference type="InterPro" id="IPR026992">
    <property type="entry name" value="DIOX_N"/>
</dbReference>
<dbReference type="PROSITE" id="PS51471">
    <property type="entry name" value="FE2OG_OXY"/>
    <property type="match status" value="1"/>
</dbReference>
<evidence type="ECO:0000313" key="3">
    <source>
        <dbReference type="EMBL" id="ODV86522.1"/>
    </source>
</evidence>
<feature type="domain" description="Fe2OG dioxygenase" evidence="2">
    <location>
        <begin position="173"/>
        <end position="302"/>
    </location>
</feature>
<dbReference type="STRING" id="983967.A0A1E4T472"/>
<sequence length="354" mass="39802">MATVDDNPLQIIDISDMSNSTADQLLNAASTQGFLMLEGHDFTQAEVDCLFNLSKDFFDLPYDTKSKFAIDDTNRGYTGIGVENLEEDDLKKSVGDFKEAFNFAHLNLQTGKADQDLPDIFKVSENEEIISSTIIKLRKVLFKLLELLAISLKIDENEGGSKWFIDRHDPTLPQGSAFRLLHYPTLVKPGMSKDEIEDLKKINVAGAHTDYGCVTLLFQREDEDGLEIYSPDSKKWESVPFVPASPKYKSNGYAPPLVVNIADQLCYWTNGLLKSTIHRVRFPSKLLDQAKPRYSIVFFVHPANDTILEPVPADEVRKIKGRGAAHYLAKHGVSISARQHLEKRLAATYGWNTY</sequence>
<dbReference type="OrthoDB" id="288590at2759"/>
<dbReference type="EMBL" id="KV453850">
    <property type="protein sequence ID" value="ODV86522.1"/>
    <property type="molecule type" value="Genomic_DNA"/>
</dbReference>
<dbReference type="GO" id="GO:0046872">
    <property type="term" value="F:metal ion binding"/>
    <property type="evidence" value="ECO:0007669"/>
    <property type="project" value="UniProtKB-KW"/>
</dbReference>
<dbReference type="InterPro" id="IPR044861">
    <property type="entry name" value="IPNS-like_FE2OG_OXY"/>
</dbReference>
<gene>
    <name evidence="3" type="ORF">CANARDRAFT_27714</name>
</gene>
<dbReference type="InterPro" id="IPR050231">
    <property type="entry name" value="Iron_ascorbate_oxido_reductase"/>
</dbReference>
<organism evidence="3 4">
    <name type="scientific">[Candida] arabinofermentans NRRL YB-2248</name>
    <dbReference type="NCBI Taxonomy" id="983967"/>
    <lineage>
        <taxon>Eukaryota</taxon>
        <taxon>Fungi</taxon>
        <taxon>Dikarya</taxon>
        <taxon>Ascomycota</taxon>
        <taxon>Saccharomycotina</taxon>
        <taxon>Pichiomycetes</taxon>
        <taxon>Pichiales</taxon>
        <taxon>Pichiaceae</taxon>
        <taxon>Ogataea</taxon>
        <taxon>Ogataea/Candida clade</taxon>
    </lineage>
</organism>
<keyword evidence="1" id="KW-0479">Metal-binding</keyword>
<keyword evidence="1" id="KW-0560">Oxidoreductase</keyword>
<dbReference type="AlphaFoldDB" id="A0A1E4T472"/>
<evidence type="ECO:0000256" key="1">
    <source>
        <dbReference type="RuleBase" id="RU003682"/>
    </source>
</evidence>
<keyword evidence="4" id="KW-1185">Reference proteome</keyword>
<protein>
    <recommendedName>
        <fullName evidence="2">Fe2OG dioxygenase domain-containing protein</fullName>
    </recommendedName>
</protein>
<evidence type="ECO:0000313" key="4">
    <source>
        <dbReference type="Proteomes" id="UP000094801"/>
    </source>
</evidence>
<dbReference type="Proteomes" id="UP000094801">
    <property type="component" value="Unassembled WGS sequence"/>
</dbReference>
<dbReference type="SUPFAM" id="SSF51197">
    <property type="entry name" value="Clavaminate synthase-like"/>
    <property type="match status" value="1"/>
</dbReference>
<reference evidence="4" key="1">
    <citation type="submission" date="2016-04" db="EMBL/GenBank/DDBJ databases">
        <title>Comparative genomics of biotechnologically important yeasts.</title>
        <authorList>
            <consortium name="DOE Joint Genome Institute"/>
            <person name="Riley R."/>
            <person name="Haridas S."/>
            <person name="Wolfe K.H."/>
            <person name="Lopes M.R."/>
            <person name="Hittinger C.T."/>
            <person name="Goker M."/>
            <person name="Salamov A."/>
            <person name="Wisecaver J."/>
            <person name="Long T.M."/>
            <person name="Aerts A.L."/>
            <person name="Barry K."/>
            <person name="Choi C."/>
            <person name="Clum A."/>
            <person name="Coughlan A.Y."/>
            <person name="Deshpande S."/>
            <person name="Douglass A.P."/>
            <person name="Hanson S.J."/>
            <person name="Klenk H.-P."/>
            <person name="Labutti K."/>
            <person name="Lapidus A."/>
            <person name="Lindquist E."/>
            <person name="Lipzen A."/>
            <person name="Meier-Kolthoff J.P."/>
            <person name="Ohm R.A."/>
            <person name="Otillar R.P."/>
            <person name="Pangilinan J."/>
            <person name="Peng Y."/>
            <person name="Rokas A."/>
            <person name="Rosa C.A."/>
            <person name="Scheuner C."/>
            <person name="Sibirny A.A."/>
            <person name="Slot J.C."/>
            <person name="Stielow J.B."/>
            <person name="Sun H."/>
            <person name="Kurtzman C.P."/>
            <person name="Blackwell M."/>
            <person name="Grigoriev I.V."/>
            <person name="Jeffries T.W."/>
        </authorList>
    </citation>
    <scope>NUCLEOTIDE SEQUENCE [LARGE SCALE GENOMIC DNA]</scope>
    <source>
        <strain evidence="4">NRRL YB-2248</strain>
    </source>
</reference>
<name>A0A1E4T472_9ASCO</name>
<proteinExistence type="inferred from homology"/>
<dbReference type="Pfam" id="PF03171">
    <property type="entry name" value="2OG-FeII_Oxy"/>
    <property type="match status" value="1"/>
</dbReference>
<dbReference type="GO" id="GO:0044283">
    <property type="term" value="P:small molecule biosynthetic process"/>
    <property type="evidence" value="ECO:0007669"/>
    <property type="project" value="UniProtKB-ARBA"/>
</dbReference>
<comment type="similarity">
    <text evidence="1">Belongs to the iron/ascorbate-dependent oxidoreductase family.</text>
</comment>
<dbReference type="Pfam" id="PF14226">
    <property type="entry name" value="DIOX_N"/>
    <property type="match status" value="1"/>
</dbReference>
<dbReference type="PANTHER" id="PTHR47990">
    <property type="entry name" value="2-OXOGLUTARATE (2OG) AND FE(II)-DEPENDENT OXYGENASE SUPERFAMILY PROTEIN-RELATED"/>
    <property type="match status" value="1"/>
</dbReference>